<evidence type="ECO:0000313" key="1">
    <source>
        <dbReference type="EMBL" id="CAK9215974.1"/>
    </source>
</evidence>
<reference evidence="1" key="1">
    <citation type="submission" date="2024-02" db="EMBL/GenBank/DDBJ databases">
        <authorList>
            <consortium name="ELIXIR-Norway"/>
            <consortium name="Elixir Norway"/>
        </authorList>
    </citation>
    <scope>NUCLEOTIDE SEQUENCE</scope>
</reference>
<protein>
    <recommendedName>
        <fullName evidence="3">PLAC8 family protein</fullName>
    </recommendedName>
</protein>
<dbReference type="EMBL" id="OZ019894">
    <property type="protein sequence ID" value="CAK9215974.1"/>
    <property type="molecule type" value="Genomic_DNA"/>
</dbReference>
<name>A0ABP0UA45_9BRYO</name>
<evidence type="ECO:0008006" key="3">
    <source>
        <dbReference type="Google" id="ProtNLM"/>
    </source>
</evidence>
<proteinExistence type="predicted"/>
<evidence type="ECO:0000313" key="2">
    <source>
        <dbReference type="Proteomes" id="UP001497512"/>
    </source>
</evidence>
<dbReference type="PANTHER" id="PTHR31152:SF23">
    <property type="entry name" value="PLAC8 FAMILY PROTEIN"/>
    <property type="match status" value="1"/>
</dbReference>
<dbReference type="Proteomes" id="UP001497512">
    <property type="component" value="Chromosome 2"/>
</dbReference>
<sequence>MASSKKMHLYEARKSLPNLWYSELMRTPLDDPVYCCYSMWCPCCASYGLRGRVLYNDWSRYRCCGGGMPCSGSCGEERCPQLCAILEVTMCFTLSVSATRFMLQDALQIQNTKCDNCIIASMFFAQYLNCICWLVAMFTNVPFIDDAAIVTDRIADISYCTVCACLQTQHKLELDKRDGKLLPRETTPPPPQQMSRY</sequence>
<dbReference type="PANTHER" id="PTHR31152">
    <property type="entry name" value="PLAC8 FAMILY PROTEIN"/>
    <property type="match status" value="1"/>
</dbReference>
<keyword evidence="2" id="KW-1185">Reference proteome</keyword>
<organism evidence="1 2">
    <name type="scientific">Sphagnum troendelagicum</name>
    <dbReference type="NCBI Taxonomy" id="128251"/>
    <lineage>
        <taxon>Eukaryota</taxon>
        <taxon>Viridiplantae</taxon>
        <taxon>Streptophyta</taxon>
        <taxon>Embryophyta</taxon>
        <taxon>Bryophyta</taxon>
        <taxon>Sphagnophytina</taxon>
        <taxon>Sphagnopsida</taxon>
        <taxon>Sphagnales</taxon>
        <taxon>Sphagnaceae</taxon>
        <taxon>Sphagnum</taxon>
    </lineage>
</organism>
<accession>A0ABP0UA45</accession>
<gene>
    <name evidence="1" type="ORF">CSSPTR1EN2_LOCUS13123</name>
</gene>